<dbReference type="GO" id="GO:0030976">
    <property type="term" value="F:thiamine pyrophosphate binding"/>
    <property type="evidence" value="ECO:0007669"/>
    <property type="project" value="InterPro"/>
</dbReference>
<keyword evidence="3 10" id="KW-0456">Lyase</keyword>
<evidence type="ECO:0000256" key="4">
    <source>
        <dbReference type="ARBA" id="ARBA00037396"/>
    </source>
</evidence>
<dbReference type="eggNOG" id="arCOG01614">
    <property type="taxonomic scope" value="Archaea"/>
</dbReference>
<proteinExistence type="predicted"/>
<dbReference type="GO" id="GO:0019295">
    <property type="term" value="P:coenzyme M biosynthetic process"/>
    <property type="evidence" value="ECO:0007669"/>
    <property type="project" value="UniProtKB-KW"/>
</dbReference>
<dbReference type="EC" id="4.1.1.79" evidence="7"/>
<dbReference type="InterPro" id="IPR022494">
    <property type="entry name" value="Sulfopyruvate_deCO2ase_bsu"/>
</dbReference>
<dbReference type="InterPro" id="IPR051818">
    <property type="entry name" value="TPP_dependent_decarboxylase"/>
</dbReference>
<dbReference type="PANTHER" id="PTHR42818:SF1">
    <property type="entry name" value="SULFOPYRUVATE DECARBOXYLASE"/>
    <property type="match status" value="1"/>
</dbReference>
<evidence type="ECO:0000256" key="6">
    <source>
        <dbReference type="ARBA" id="ARBA00038733"/>
    </source>
</evidence>
<organism evidence="10 11">
    <name type="scientific">Methanosphaera stadtmanae (strain ATCC 43021 / DSM 3091 / JCM 11832 / MCB-3)</name>
    <dbReference type="NCBI Taxonomy" id="339860"/>
    <lineage>
        <taxon>Archaea</taxon>
        <taxon>Methanobacteriati</taxon>
        <taxon>Methanobacteriota</taxon>
        <taxon>Methanomada group</taxon>
        <taxon>Methanobacteria</taxon>
        <taxon>Methanobacteriales</taxon>
        <taxon>Methanobacteriaceae</taxon>
        <taxon>Methanosphaera</taxon>
    </lineage>
</organism>
<evidence type="ECO:0000256" key="3">
    <source>
        <dbReference type="ARBA" id="ARBA00023239"/>
    </source>
</evidence>
<comment type="subunit">
    <text evidence="6">Heterododecamer composed of 6 subunits alpha and 6 subunits beta.</text>
</comment>
<comment type="pathway">
    <text evidence="5">Cofactor biosynthesis; coenzyme M biosynthesis; sulfoacetaldehyde from phosphoenolpyruvate and sulfite: step 4/4.</text>
</comment>
<dbReference type="AlphaFoldDB" id="Q2NI75"/>
<dbReference type="Gene3D" id="3.40.50.970">
    <property type="match status" value="1"/>
</dbReference>
<dbReference type="InterPro" id="IPR011766">
    <property type="entry name" value="TPP_enzyme_TPP-bd"/>
</dbReference>
<dbReference type="SUPFAM" id="SSF52518">
    <property type="entry name" value="Thiamin diphosphate-binding fold (THDP-binding)"/>
    <property type="match status" value="1"/>
</dbReference>
<name>Q2NI75_METST</name>
<accession>Q2NI75</accession>
<comment type="function">
    <text evidence="4">Involved in the biosynthesis of the coenzyme M (2-mercaptoethanesulfonic acid). Catalyzes the decarboxylation of sulfopyruvate to sulfoacetaldehyde.</text>
</comment>
<dbReference type="Proteomes" id="UP000001931">
    <property type="component" value="Chromosome"/>
</dbReference>
<dbReference type="GO" id="GO:0050545">
    <property type="term" value="F:sulfopyruvate decarboxylase activity"/>
    <property type="evidence" value="ECO:0007669"/>
    <property type="project" value="UniProtKB-EC"/>
</dbReference>
<evidence type="ECO:0000256" key="2">
    <source>
        <dbReference type="ARBA" id="ARBA00022793"/>
    </source>
</evidence>
<evidence type="ECO:0000313" key="10">
    <source>
        <dbReference type="EMBL" id="ABC56687.1"/>
    </source>
</evidence>
<dbReference type="HOGENOM" id="CLU_117492_1_0_2"/>
<comment type="catalytic activity">
    <reaction evidence="8">
        <text>3-sulfopyruvate + H(+) = sulfoacetaldehyde + CO2</text>
        <dbReference type="Rhea" id="RHEA:20948"/>
        <dbReference type="ChEBI" id="CHEBI:15378"/>
        <dbReference type="ChEBI" id="CHEBI:16526"/>
        <dbReference type="ChEBI" id="CHEBI:57940"/>
        <dbReference type="ChEBI" id="CHEBI:58246"/>
        <dbReference type="EC" id="4.1.1.79"/>
    </reaction>
</comment>
<protein>
    <recommendedName>
        <fullName evidence="7">sulfopyruvate decarboxylase</fullName>
        <ecNumber evidence="7">4.1.1.79</ecNumber>
    </recommendedName>
</protein>
<gene>
    <name evidence="10" type="primary">comE</name>
    <name evidence="10" type="ordered locus">Msp_0277</name>
</gene>
<evidence type="ECO:0000256" key="5">
    <source>
        <dbReference type="ARBA" id="ARBA00037914"/>
    </source>
</evidence>
<dbReference type="KEGG" id="mst:Msp_0277"/>
<keyword evidence="2" id="KW-0210">Decarboxylase</keyword>
<evidence type="ECO:0000313" key="11">
    <source>
        <dbReference type="Proteomes" id="UP000001931"/>
    </source>
</evidence>
<dbReference type="InterPro" id="IPR029061">
    <property type="entry name" value="THDP-binding"/>
</dbReference>
<feature type="domain" description="Thiamine pyrophosphate enzyme TPP-binding" evidence="9">
    <location>
        <begin position="43"/>
        <end position="163"/>
    </location>
</feature>
<dbReference type="CDD" id="cd03372">
    <property type="entry name" value="TPP_ComE"/>
    <property type="match status" value="1"/>
</dbReference>
<evidence type="ECO:0000256" key="8">
    <source>
        <dbReference type="ARBA" id="ARBA00048551"/>
    </source>
</evidence>
<evidence type="ECO:0000259" key="9">
    <source>
        <dbReference type="Pfam" id="PF02775"/>
    </source>
</evidence>
<sequence>MIMKRYDAIKKIITDLDDELVISNIGFPSRELYGIKDRNNNFYMSGSMGMATPIALGLSLALEEKSDDRKVIVIDGDGSLLMNFGELITVYAQNPSNLIIALIDNEAYGSTGSQETYTSKVNLSNIAKSIGYNEVYYVDARNSVDNIDIKQYLDKKEPVFLHIKVKPGNTKAPIIDKTPSQIKNRFMESINKEN</sequence>
<evidence type="ECO:0000256" key="7">
    <source>
        <dbReference type="ARBA" id="ARBA00038875"/>
    </source>
</evidence>
<keyword evidence="11" id="KW-1185">Reference proteome</keyword>
<dbReference type="PANTHER" id="PTHR42818">
    <property type="entry name" value="SULFOPYRUVATE DECARBOXYLASE SUBUNIT ALPHA"/>
    <property type="match status" value="1"/>
</dbReference>
<dbReference type="STRING" id="339860.Msp_0277"/>
<reference evidence="10 11" key="1">
    <citation type="journal article" date="2006" name="J. Bacteriol.">
        <title>The genome sequence of Methanosphaera stadtmanae reveals why this human intestinal archaeon is restricted to methanol and H2 for methane formation and ATP synthesis.</title>
        <authorList>
            <person name="Fricke W.F."/>
            <person name="Seedorf H."/>
            <person name="Henne A."/>
            <person name="Kruer M."/>
            <person name="Liesegang H."/>
            <person name="Hedderich R."/>
            <person name="Gottschalk G."/>
            <person name="Thauer R.K."/>
        </authorList>
    </citation>
    <scope>NUCLEOTIDE SEQUENCE [LARGE SCALE GENOMIC DNA]</scope>
    <source>
        <strain evidence="11">ATCC 43021 / DSM 3091 / JCM 11832 / MCB-3</strain>
    </source>
</reference>
<keyword evidence="1" id="KW-0174">Coenzyme M biosynthesis</keyword>
<evidence type="ECO:0000256" key="1">
    <source>
        <dbReference type="ARBA" id="ARBA00022545"/>
    </source>
</evidence>
<dbReference type="Pfam" id="PF02775">
    <property type="entry name" value="TPP_enzyme_C"/>
    <property type="match status" value="1"/>
</dbReference>
<dbReference type="NCBIfam" id="TIGR03846">
    <property type="entry name" value="sulfopy_beta"/>
    <property type="match status" value="1"/>
</dbReference>
<dbReference type="EMBL" id="CP000102">
    <property type="protein sequence ID" value="ABC56687.1"/>
    <property type="molecule type" value="Genomic_DNA"/>
</dbReference>